<dbReference type="PANTHER" id="PTHR11474:SF126">
    <property type="entry name" value="TYROSINASE-LIKE PROTEIN TYR-1-RELATED"/>
    <property type="match status" value="1"/>
</dbReference>
<evidence type="ECO:0000256" key="3">
    <source>
        <dbReference type="SAM" id="MobiDB-lite"/>
    </source>
</evidence>
<dbReference type="OrthoDB" id="6132182at2759"/>
<dbReference type="GO" id="GO:0016491">
    <property type="term" value="F:oxidoreductase activity"/>
    <property type="evidence" value="ECO:0007669"/>
    <property type="project" value="InterPro"/>
</dbReference>
<protein>
    <submittedName>
        <fullName evidence="6">Di-copper centre-containing protein</fullName>
    </submittedName>
</protein>
<dbReference type="InterPro" id="IPR008922">
    <property type="entry name" value="Di-copper_centre_dom_sf"/>
</dbReference>
<name>A0A137PC40_CONC2</name>
<dbReference type="GO" id="GO:0046872">
    <property type="term" value="F:metal ion binding"/>
    <property type="evidence" value="ECO:0007669"/>
    <property type="project" value="UniProtKB-KW"/>
</dbReference>
<dbReference type="InterPro" id="IPR050316">
    <property type="entry name" value="Tyrosinase/Hemocyanin"/>
</dbReference>
<dbReference type="Proteomes" id="UP000070444">
    <property type="component" value="Unassembled WGS sequence"/>
</dbReference>
<feature type="signal peptide" evidence="4">
    <location>
        <begin position="1"/>
        <end position="18"/>
    </location>
</feature>
<dbReference type="PROSITE" id="PS00498">
    <property type="entry name" value="TYROSINASE_2"/>
    <property type="match status" value="1"/>
</dbReference>
<reference evidence="6 7" key="1">
    <citation type="journal article" date="2015" name="Genome Biol. Evol.">
        <title>Phylogenomic analyses indicate that early fungi evolved digesting cell walls of algal ancestors of land plants.</title>
        <authorList>
            <person name="Chang Y."/>
            <person name="Wang S."/>
            <person name="Sekimoto S."/>
            <person name="Aerts A.L."/>
            <person name="Choi C."/>
            <person name="Clum A."/>
            <person name="LaButti K.M."/>
            <person name="Lindquist E.A."/>
            <person name="Yee Ngan C."/>
            <person name="Ohm R.A."/>
            <person name="Salamov A.A."/>
            <person name="Grigoriev I.V."/>
            <person name="Spatafora J.W."/>
            <person name="Berbee M.L."/>
        </authorList>
    </citation>
    <scope>NUCLEOTIDE SEQUENCE [LARGE SCALE GENOMIC DNA]</scope>
    <source>
        <strain evidence="6 7">NRRL 28638</strain>
    </source>
</reference>
<evidence type="ECO:0000256" key="4">
    <source>
        <dbReference type="SAM" id="SignalP"/>
    </source>
</evidence>
<dbReference type="PANTHER" id="PTHR11474">
    <property type="entry name" value="TYROSINASE FAMILY MEMBER"/>
    <property type="match status" value="1"/>
</dbReference>
<feature type="domain" description="Tyrosinase copper-binding" evidence="5">
    <location>
        <begin position="219"/>
        <end position="230"/>
    </location>
</feature>
<organism evidence="6 7">
    <name type="scientific">Conidiobolus coronatus (strain ATCC 28846 / CBS 209.66 / NRRL 28638)</name>
    <name type="common">Delacroixia coronata</name>
    <dbReference type="NCBI Taxonomy" id="796925"/>
    <lineage>
        <taxon>Eukaryota</taxon>
        <taxon>Fungi</taxon>
        <taxon>Fungi incertae sedis</taxon>
        <taxon>Zoopagomycota</taxon>
        <taxon>Entomophthoromycotina</taxon>
        <taxon>Entomophthoromycetes</taxon>
        <taxon>Entomophthorales</taxon>
        <taxon>Ancylistaceae</taxon>
        <taxon>Conidiobolus</taxon>
    </lineage>
</organism>
<dbReference type="STRING" id="796925.A0A137PC40"/>
<dbReference type="SUPFAM" id="SSF48056">
    <property type="entry name" value="Di-copper centre-containing domain"/>
    <property type="match status" value="1"/>
</dbReference>
<accession>A0A137PC40</accession>
<feature type="chain" id="PRO_5007294666" evidence="4">
    <location>
        <begin position="19"/>
        <end position="431"/>
    </location>
</feature>
<dbReference type="InterPro" id="IPR002227">
    <property type="entry name" value="Tyrosinase_Cu-bd"/>
</dbReference>
<feature type="non-terminal residue" evidence="6">
    <location>
        <position position="431"/>
    </location>
</feature>
<evidence type="ECO:0000313" key="6">
    <source>
        <dbReference type="EMBL" id="KXN72578.1"/>
    </source>
</evidence>
<dbReference type="EMBL" id="KQ964450">
    <property type="protein sequence ID" value="KXN72578.1"/>
    <property type="molecule type" value="Genomic_DNA"/>
</dbReference>
<feature type="region of interest" description="Disordered" evidence="3">
    <location>
        <begin position="292"/>
        <end position="324"/>
    </location>
</feature>
<evidence type="ECO:0000313" key="7">
    <source>
        <dbReference type="Proteomes" id="UP000070444"/>
    </source>
</evidence>
<sequence length="431" mass="48380">MKIHLSIYLVYLFNRTVAQSGCPKGIRVRPNYLTMPKAARDKFHNAIKVLNSSKGNNYYSKFSDLHNYVGDKVHGTPQFFVWHRRFIREFEKLLQKIDPTIMLPYWDWTQDSQAPEKSKIFAISNMGPNGGGGKGGCIDSGTFSGWKVPTDNPECVSRFFAGGETIPAWTAPEIMDNDLNSNVRYVDIWDVVESTSHALVHTGIGGEDGDMSYLVSPNDPIFYIHHGFVDYIYWEWQLRHPKAANDYPTDPNTTMLELFNSTVASTMSTKSSGYCYTYPKRWTVGAPKIDSTTPPKEVLKAGSIQSQEPSNSESSLGIPIPPTPPEPSAVLIERRINKATSLNLESTTHSLESCPKGELGLMLGCRKSRRALDLHSLLPRIIHFQGFVSPNDRATRNKIRVPARVPEFYIKNNHINPVKALENYLKAAIVA</sequence>
<dbReference type="Gene3D" id="1.10.1280.10">
    <property type="entry name" value="Di-copper center containing domain from catechol oxidase"/>
    <property type="match status" value="1"/>
</dbReference>
<dbReference type="AlphaFoldDB" id="A0A137PC40"/>
<evidence type="ECO:0000256" key="1">
    <source>
        <dbReference type="ARBA" id="ARBA00022723"/>
    </source>
</evidence>
<keyword evidence="7" id="KW-1185">Reference proteome</keyword>
<feature type="compositionally biased region" description="Polar residues" evidence="3">
    <location>
        <begin position="303"/>
        <end position="315"/>
    </location>
</feature>
<dbReference type="Pfam" id="PF00264">
    <property type="entry name" value="Tyrosinase"/>
    <property type="match status" value="1"/>
</dbReference>
<evidence type="ECO:0000256" key="2">
    <source>
        <dbReference type="ARBA" id="ARBA00023008"/>
    </source>
</evidence>
<keyword evidence="2" id="KW-0186">Copper</keyword>
<proteinExistence type="predicted"/>
<gene>
    <name evidence="6" type="ORF">CONCODRAFT_4542</name>
</gene>
<keyword evidence="4" id="KW-0732">Signal</keyword>
<evidence type="ECO:0000259" key="5">
    <source>
        <dbReference type="PROSITE" id="PS00498"/>
    </source>
</evidence>
<dbReference type="PRINTS" id="PR00092">
    <property type="entry name" value="TYROSINASE"/>
</dbReference>
<keyword evidence="1" id="KW-0479">Metal-binding</keyword>